<accession>K1X486</accession>
<comment type="caution">
    <text evidence="1">The sequence shown here is derived from an EMBL/GenBank/DDBJ whole genome shotgun (WGS) entry which is preliminary data.</text>
</comment>
<evidence type="ECO:0000313" key="1">
    <source>
        <dbReference type="EMBL" id="EKD24925.1"/>
    </source>
</evidence>
<organism evidence="1">
    <name type="scientific">uncultured bacterium</name>
    <name type="common">gcode 4</name>
    <dbReference type="NCBI Taxonomy" id="1234023"/>
    <lineage>
        <taxon>Bacteria</taxon>
        <taxon>environmental samples</taxon>
    </lineage>
</organism>
<dbReference type="EMBL" id="AMFJ01036152">
    <property type="protein sequence ID" value="EKD24925.1"/>
    <property type="molecule type" value="Genomic_DNA"/>
</dbReference>
<protein>
    <submittedName>
        <fullName evidence="1">Uncharacterized protein</fullName>
    </submittedName>
</protein>
<sequence>MKINIEPRISITWDEFQKKTPPESIALDGYVLESPKFDMETKHINFDHHTYVQRLSTRSTTWQVAMAIKMWLFDVFNANTTNVYINDADQDVCLSTRLLKNHVRISGQKSEPLINKLVEIQDKLDCTAGMYPFDPSYDIIQKASWIFDPYIQSRLSNRINYMAAPEMENVIETVHGRIDKYLLGSSEKKELDTKYDILWGGDTRHMVKEKWYDARIKMAYDGIKAFVSSKELADNKYGYSIGKISEFISFPIQELYALLNQAEWIDIKQNNRRNGWTTIGWSPREWWSNLSPEKVINIINDYLKK</sequence>
<gene>
    <name evidence="1" type="ORF">ACD_80C00145G0059</name>
</gene>
<reference evidence="1" key="1">
    <citation type="journal article" date="2012" name="Science">
        <title>Fermentation, hydrogen, and sulfur metabolism in multiple uncultivated bacterial phyla.</title>
        <authorList>
            <person name="Wrighton K.C."/>
            <person name="Thomas B.C."/>
            <person name="Sharon I."/>
            <person name="Miller C.S."/>
            <person name="Castelle C.J."/>
            <person name="VerBerkmoes N.C."/>
            <person name="Wilkins M.J."/>
            <person name="Hettich R.L."/>
            <person name="Lipton M.S."/>
            <person name="Williams K.H."/>
            <person name="Long P.E."/>
            <person name="Banfield J.F."/>
        </authorList>
    </citation>
    <scope>NUCLEOTIDE SEQUENCE [LARGE SCALE GENOMIC DNA]</scope>
</reference>
<name>K1X486_9BACT</name>
<dbReference type="AlphaFoldDB" id="K1X486"/>
<proteinExistence type="predicted"/>